<dbReference type="EMBL" id="HBUE01084526">
    <property type="protein sequence ID" value="CAG6479127.1"/>
    <property type="molecule type" value="Transcribed_RNA"/>
</dbReference>
<accession>A0A8D8FNC2</accession>
<evidence type="ECO:0000313" key="1">
    <source>
        <dbReference type="EMBL" id="CAG6479127.1"/>
    </source>
</evidence>
<proteinExistence type="predicted"/>
<dbReference type="AlphaFoldDB" id="A0A8D8FNC2"/>
<sequence length="117" mass="13357">MEKIIFLRFSVEGHKGNFQSIRTRQENPTHFTLTALRNTTFRDESTTSGVADCTLPTRLTDWNRKPTLTKTIASTASGSFELKPSSSPEWLPPIENQYLLHKLDSTINYKRMPLQTA</sequence>
<reference evidence="1" key="1">
    <citation type="submission" date="2021-05" db="EMBL/GenBank/DDBJ databases">
        <authorList>
            <person name="Alioto T."/>
            <person name="Alioto T."/>
            <person name="Gomez Garrido J."/>
        </authorList>
    </citation>
    <scope>NUCLEOTIDE SEQUENCE</scope>
</reference>
<protein>
    <submittedName>
        <fullName evidence="1">(northern house mosquito) hypothetical protein</fullName>
    </submittedName>
</protein>
<organism evidence="1">
    <name type="scientific">Culex pipiens</name>
    <name type="common">House mosquito</name>
    <dbReference type="NCBI Taxonomy" id="7175"/>
    <lineage>
        <taxon>Eukaryota</taxon>
        <taxon>Metazoa</taxon>
        <taxon>Ecdysozoa</taxon>
        <taxon>Arthropoda</taxon>
        <taxon>Hexapoda</taxon>
        <taxon>Insecta</taxon>
        <taxon>Pterygota</taxon>
        <taxon>Neoptera</taxon>
        <taxon>Endopterygota</taxon>
        <taxon>Diptera</taxon>
        <taxon>Nematocera</taxon>
        <taxon>Culicoidea</taxon>
        <taxon>Culicidae</taxon>
        <taxon>Culicinae</taxon>
        <taxon>Culicini</taxon>
        <taxon>Culex</taxon>
        <taxon>Culex</taxon>
    </lineage>
</organism>
<name>A0A8D8FNC2_CULPI</name>